<organism evidence="1 2">
    <name type="scientific">Microscilla marina ATCC 23134</name>
    <dbReference type="NCBI Taxonomy" id="313606"/>
    <lineage>
        <taxon>Bacteria</taxon>
        <taxon>Pseudomonadati</taxon>
        <taxon>Bacteroidota</taxon>
        <taxon>Cytophagia</taxon>
        <taxon>Cytophagales</taxon>
        <taxon>Microscillaceae</taxon>
        <taxon>Microscilla</taxon>
    </lineage>
</organism>
<accession>A1ZVX5</accession>
<comment type="caution">
    <text evidence="1">The sequence shown here is derived from an EMBL/GenBank/DDBJ whole genome shotgun (WGS) entry which is preliminary data.</text>
</comment>
<keyword evidence="2" id="KW-1185">Reference proteome</keyword>
<evidence type="ECO:0000313" key="2">
    <source>
        <dbReference type="Proteomes" id="UP000004095"/>
    </source>
</evidence>
<gene>
    <name evidence="1" type="ORF">M23134_00811</name>
</gene>
<reference evidence="1 2" key="1">
    <citation type="submission" date="2007-01" db="EMBL/GenBank/DDBJ databases">
        <authorList>
            <person name="Haygood M."/>
            <person name="Podell S."/>
            <person name="Anderson C."/>
            <person name="Hopkinson B."/>
            <person name="Roe K."/>
            <person name="Barbeau K."/>
            <person name="Gaasterland T."/>
            <person name="Ferriera S."/>
            <person name="Johnson J."/>
            <person name="Kravitz S."/>
            <person name="Beeson K."/>
            <person name="Sutton G."/>
            <person name="Rogers Y.-H."/>
            <person name="Friedman R."/>
            <person name="Frazier M."/>
            <person name="Venter J.C."/>
        </authorList>
    </citation>
    <scope>NUCLEOTIDE SEQUENCE [LARGE SCALE GENOMIC DNA]</scope>
    <source>
        <strain evidence="1 2">ATCC 23134</strain>
    </source>
</reference>
<protein>
    <submittedName>
        <fullName evidence="1">Uncharacterized protein</fullName>
    </submittedName>
</protein>
<dbReference type="AlphaFoldDB" id="A1ZVX5"/>
<proteinExistence type="predicted"/>
<name>A1ZVX5_MICM2</name>
<evidence type="ECO:0000313" key="1">
    <source>
        <dbReference type="EMBL" id="EAY25457.1"/>
    </source>
</evidence>
<dbReference type="Proteomes" id="UP000004095">
    <property type="component" value="Unassembled WGS sequence"/>
</dbReference>
<dbReference type="EMBL" id="AAWS01000048">
    <property type="protein sequence ID" value="EAY25457.1"/>
    <property type="molecule type" value="Genomic_DNA"/>
</dbReference>
<sequence>MYFFDIPDWYYKVTMTTGYVPFLLPFKCSTGTPSNALHGEF</sequence>